<dbReference type="InterPro" id="IPR036465">
    <property type="entry name" value="vWFA_dom_sf"/>
</dbReference>
<dbReference type="InterPro" id="IPR032838">
    <property type="entry name" value="Vwaint_dom"/>
</dbReference>
<dbReference type="InterPro" id="IPR051266">
    <property type="entry name" value="CLCR"/>
</dbReference>
<gene>
    <name evidence="2" type="ORF">NSCI0253_LOCUS6593</name>
</gene>
<dbReference type="InterPro" id="IPR039510">
    <property type="entry name" value="Vint_dom"/>
</dbReference>
<dbReference type="InterPro" id="IPR036844">
    <property type="entry name" value="Hint_dom_sf"/>
</dbReference>
<dbReference type="InterPro" id="IPR006141">
    <property type="entry name" value="Intein_N"/>
</dbReference>
<dbReference type="Pfam" id="PF14623">
    <property type="entry name" value="Vint"/>
    <property type="match status" value="1"/>
</dbReference>
<dbReference type="SUPFAM" id="SSF51294">
    <property type="entry name" value="Hedgehog/intein (Hint) domain"/>
    <property type="match status" value="1"/>
</dbReference>
<dbReference type="SUPFAM" id="SSF53300">
    <property type="entry name" value="vWA-like"/>
    <property type="match status" value="1"/>
</dbReference>
<dbReference type="InterPro" id="IPR002035">
    <property type="entry name" value="VWF_A"/>
</dbReference>
<dbReference type="GO" id="GO:0016539">
    <property type="term" value="P:intein-mediated protein splicing"/>
    <property type="evidence" value="ECO:0007669"/>
    <property type="project" value="InterPro"/>
</dbReference>
<reference evidence="2" key="1">
    <citation type="submission" date="2021-01" db="EMBL/GenBank/DDBJ databases">
        <authorList>
            <person name="Corre E."/>
            <person name="Pelletier E."/>
            <person name="Niang G."/>
            <person name="Scheremetjew M."/>
            <person name="Finn R."/>
            <person name="Kale V."/>
            <person name="Holt S."/>
            <person name="Cochrane G."/>
            <person name="Meng A."/>
            <person name="Brown T."/>
            <person name="Cohen L."/>
        </authorList>
    </citation>
    <scope>NUCLEOTIDE SEQUENCE</scope>
</reference>
<dbReference type="EMBL" id="HBFQ01009442">
    <property type="protein sequence ID" value="CAD8832246.1"/>
    <property type="molecule type" value="Transcribed_RNA"/>
</dbReference>
<dbReference type="PANTHER" id="PTHR10579">
    <property type="entry name" value="CALCIUM-ACTIVATED CHLORIDE CHANNEL REGULATOR"/>
    <property type="match status" value="1"/>
</dbReference>
<dbReference type="PROSITE" id="PS50234">
    <property type="entry name" value="VWFA"/>
    <property type="match status" value="1"/>
</dbReference>
<sequence>MVTRGSGRTPGTWSLFNPACCFCGAPGPRLDGERISTMPIEPPGVEDELGLKAVRASSAVESRMVGEGFGLSLFKGTVAEGEEDEPVLVRVQTPEGTVRQPSDICCVIDVSWSMSAEAKVHGDVQESTALTLLDVAKHAIRTIIATLDANDRLSVVEFCQAGKCVLALTPMDEEGKQLATERVSAIAFGSGTAFLEGFAIGLQTLADKADPERFQHMLLLTDGVSEDGGEVMPHLRSLVDDEVELPSISTFGFGYNIDSALLVEVSTFANGCYAFIADAGFVGTVFVNAISNLLVVSGRDAVLKLWTDSDASIQRVAGNWTAKKDGAGNHVVNLGLLGYGQTRDIVIYVTSKACLFAKLEFVTRRDRFTLEAAGKPHYNDVVEIERCRCLFVDTLSEAAKEAAPATEEALRKAQELVGIVREKVMESTAASTEQVAALLEDIAGQATEAFSRMDWYQRWGIHYILSAMFAHKLQICSNFKDPGVQVYGGKMFRDLRDVADDLFGEMPAPIPVPTQFWCVNMRMEPNPHFRKHGGAPPTRIAMKTFHDPSTMCIAGESPVQLASGRWCQVSQLGKGDVVRTSSSDGRRGAARVACVVRTPCVDGRAVLVTVRDDVRLTPYHPVLLDGSWRWPVEVAEAEQRLCEALYSFVLHDGASALLVGDVPCIALGHGVTEGAAHHPYFGSQRVLEDLSLLPGYEAGVVSLAPEFIIRDATTGDVIALRGLVL</sequence>
<dbReference type="AlphaFoldDB" id="A0A7S1EXZ3"/>
<dbReference type="SMART" id="SM00327">
    <property type="entry name" value="VWA"/>
    <property type="match status" value="1"/>
</dbReference>
<organism evidence="2">
    <name type="scientific">Noctiluca scintillans</name>
    <name type="common">Sea sparkle</name>
    <name type="synonym">Red tide dinoflagellate</name>
    <dbReference type="NCBI Taxonomy" id="2966"/>
    <lineage>
        <taxon>Eukaryota</taxon>
        <taxon>Sar</taxon>
        <taxon>Alveolata</taxon>
        <taxon>Dinophyceae</taxon>
        <taxon>Noctilucales</taxon>
        <taxon>Noctilucaceae</taxon>
        <taxon>Noctiluca</taxon>
    </lineage>
</organism>
<name>A0A7S1EXZ3_NOCSC</name>
<dbReference type="PANTHER" id="PTHR10579:SF43">
    <property type="entry name" value="ZINC FINGER (C3HC4-TYPE RING FINGER) FAMILY PROTEIN"/>
    <property type="match status" value="1"/>
</dbReference>
<evidence type="ECO:0000313" key="2">
    <source>
        <dbReference type="EMBL" id="CAD8832246.1"/>
    </source>
</evidence>
<dbReference type="Gene3D" id="3.40.50.410">
    <property type="entry name" value="von Willebrand factor, type A domain"/>
    <property type="match status" value="1"/>
</dbReference>
<proteinExistence type="predicted"/>
<dbReference type="Pfam" id="PF14624">
    <property type="entry name" value="Vwaint"/>
    <property type="match status" value="1"/>
</dbReference>
<dbReference type="Pfam" id="PF00092">
    <property type="entry name" value="VWA"/>
    <property type="match status" value="1"/>
</dbReference>
<accession>A0A7S1EXZ3</accession>
<feature type="domain" description="VWFA" evidence="1">
    <location>
        <begin position="103"/>
        <end position="294"/>
    </location>
</feature>
<dbReference type="PROSITE" id="PS50817">
    <property type="entry name" value="INTEIN_N_TER"/>
    <property type="match status" value="1"/>
</dbReference>
<protein>
    <recommendedName>
        <fullName evidence="1">VWFA domain-containing protein</fullName>
    </recommendedName>
</protein>
<evidence type="ECO:0000259" key="1">
    <source>
        <dbReference type="PROSITE" id="PS50234"/>
    </source>
</evidence>